<accession>A0A5R9IHQ3</accession>
<dbReference type="Proteomes" id="UP000307790">
    <property type="component" value="Unassembled WGS sequence"/>
</dbReference>
<proteinExistence type="predicted"/>
<dbReference type="AlphaFoldDB" id="A0A5R9IHQ3"/>
<dbReference type="OrthoDB" id="8586159at2"/>
<comment type="caution">
    <text evidence="1">The sequence shown here is derived from an EMBL/GenBank/DDBJ whole genome shotgun (WGS) entry which is preliminary data.</text>
</comment>
<keyword evidence="2" id="KW-1185">Reference proteome</keyword>
<name>A0A5R9IHQ3_9GAMM</name>
<protein>
    <submittedName>
        <fullName evidence="1">Patatin-like phospholipase family protein</fullName>
    </submittedName>
</protein>
<reference evidence="1 2" key="1">
    <citation type="submission" date="2019-05" db="EMBL/GenBank/DDBJ databases">
        <title>Genome sequences of Thalassotalea litorea 1K03283.</title>
        <authorList>
            <person name="Zhang D."/>
        </authorList>
    </citation>
    <scope>NUCLEOTIDE SEQUENCE [LARGE SCALE GENOMIC DNA]</scope>
    <source>
        <strain evidence="1 2">MCCC 1K03283</strain>
    </source>
</reference>
<evidence type="ECO:0000313" key="2">
    <source>
        <dbReference type="Proteomes" id="UP000307790"/>
    </source>
</evidence>
<gene>
    <name evidence="1" type="ORF">FE810_12360</name>
</gene>
<dbReference type="EMBL" id="VCBC01000012">
    <property type="protein sequence ID" value="TLU64099.1"/>
    <property type="molecule type" value="Genomic_DNA"/>
</dbReference>
<dbReference type="InterPro" id="IPR016035">
    <property type="entry name" value="Acyl_Trfase/lysoPLipase"/>
</dbReference>
<evidence type="ECO:0000313" key="1">
    <source>
        <dbReference type="EMBL" id="TLU64099.1"/>
    </source>
</evidence>
<dbReference type="RefSeq" id="WP_138320382.1">
    <property type="nucleotide sequence ID" value="NZ_VCBC01000012.1"/>
</dbReference>
<organism evidence="1 2">
    <name type="scientific">Thalassotalea litorea</name>
    <dbReference type="NCBI Taxonomy" id="2020715"/>
    <lineage>
        <taxon>Bacteria</taxon>
        <taxon>Pseudomonadati</taxon>
        <taxon>Pseudomonadota</taxon>
        <taxon>Gammaproteobacteria</taxon>
        <taxon>Alteromonadales</taxon>
        <taxon>Colwelliaceae</taxon>
        <taxon>Thalassotalea</taxon>
    </lineage>
</organism>
<dbReference type="SUPFAM" id="SSF52151">
    <property type="entry name" value="FabD/lysophospholipase-like"/>
    <property type="match status" value="1"/>
</dbReference>
<sequence length="350" mass="39533">MLDIYAGNNALTTLKQQGFSQSLFSTMIGASGGPKWFSLYGLDKYIFGELFKDRTSELNLIGSSAGAFRFAALAQKDPVAAITRLAENYSQTVYSENADATEITGKAYELMSAVFGEHGIEQIITNPAIKAHFVVCRCHGLTRFENKALQMLGLVTSYGLNRIDRRLLKHQYQRVIYHHPDSKLTINDPYQFDTSYLPLTRDNTLDALLASGSIPMVMRGIKDVADSPKGMYRDGGIIDYHFDLEIENQSGLILYPHFTSVPKAGWFDKSMNRFVDKSHYDNVVMLVPSEKFVANLPYQKIPDRKDFTDLPPAERIKYWQTVLAATDQLAESLDDFIEKQDIDRVKPLAW</sequence>